<dbReference type="Pfam" id="PF25594">
    <property type="entry name" value="GldB_lipo"/>
    <property type="match status" value="1"/>
</dbReference>
<organism evidence="1 2">
    <name type="scientific">Bizionia paragorgiae</name>
    <dbReference type="NCBI Taxonomy" id="283786"/>
    <lineage>
        <taxon>Bacteria</taxon>
        <taxon>Pseudomonadati</taxon>
        <taxon>Bacteroidota</taxon>
        <taxon>Flavobacteriia</taxon>
        <taxon>Flavobacteriales</taxon>
        <taxon>Flavobacteriaceae</taxon>
        <taxon>Bizionia</taxon>
    </lineage>
</organism>
<protein>
    <submittedName>
        <fullName evidence="1">Protein involved in gliding motility GldB</fullName>
    </submittedName>
</protein>
<gene>
    <name evidence="1" type="ORF">SAMN04487990_1035</name>
</gene>
<dbReference type="Proteomes" id="UP000198846">
    <property type="component" value="Unassembled WGS sequence"/>
</dbReference>
<accession>A0A1H3WBL6</accession>
<reference evidence="1 2" key="1">
    <citation type="submission" date="2016-10" db="EMBL/GenBank/DDBJ databases">
        <authorList>
            <person name="de Groot N.N."/>
        </authorList>
    </citation>
    <scope>NUCLEOTIDE SEQUENCE [LARGE SCALE GENOMIC DNA]</scope>
    <source>
        <strain evidence="1 2">DSM 23842</strain>
    </source>
</reference>
<dbReference type="NCBIfam" id="TIGR03514">
    <property type="entry name" value="GldB_lipo"/>
    <property type="match status" value="1"/>
</dbReference>
<dbReference type="InterPro" id="IPR019853">
    <property type="entry name" value="GldB-like"/>
</dbReference>
<evidence type="ECO:0000313" key="1">
    <source>
        <dbReference type="EMBL" id="SDZ84513.1"/>
    </source>
</evidence>
<dbReference type="STRING" id="283786.SAMN04487990_1035"/>
<evidence type="ECO:0000313" key="2">
    <source>
        <dbReference type="Proteomes" id="UP000198846"/>
    </source>
</evidence>
<dbReference type="AlphaFoldDB" id="A0A1H3WBL6"/>
<dbReference type="PROSITE" id="PS51257">
    <property type="entry name" value="PROKAR_LIPOPROTEIN"/>
    <property type="match status" value="1"/>
</dbReference>
<dbReference type="EMBL" id="FNQK01000003">
    <property type="protein sequence ID" value="SDZ84513.1"/>
    <property type="molecule type" value="Genomic_DNA"/>
</dbReference>
<dbReference type="OrthoDB" id="976022at2"/>
<sequence>MKVYPYILFTLLFVFSCNKEDKEAQAIDKIEIDLNIERFDVAFSEASEENLPELKAKYPFMFPEKFDDSFWLEQLKDTIQQELSRETVKAFPSIDSEEDEIKQLFKHLKYYFPQFKTPRVITTTSSVDHRNKVIVTDTITLISLDTYLGSDHYFYQGIQDYLRADFNRDLMVVDMAEQYAEKFIFQGSRKRLLDDMIYSGKILYFKDKVIPFKTDSQKISYTPEQLEWAKVNELYIWSYFVDRELLFSTDTKLANRFINSAPFSKFYLEAIDNESPDKLGQYIGWQIVKSYMDNNEVTFNQLLNKSSDEIFNNAKFKPSR</sequence>
<keyword evidence="2" id="KW-1185">Reference proteome</keyword>
<dbReference type="RefSeq" id="WP_092132003.1">
    <property type="nucleotide sequence ID" value="NZ_FNQK01000003.1"/>
</dbReference>
<name>A0A1H3WBL6_BIZPA</name>
<proteinExistence type="predicted"/>